<gene>
    <name evidence="2" type="ORF">L0668_11735</name>
</gene>
<feature type="domain" description="Beta-lactamase-related" evidence="1">
    <location>
        <begin position="143"/>
        <end position="428"/>
    </location>
</feature>
<dbReference type="InterPro" id="IPR001466">
    <property type="entry name" value="Beta-lactam-related"/>
</dbReference>
<evidence type="ECO:0000259" key="1">
    <source>
        <dbReference type="Pfam" id="PF00144"/>
    </source>
</evidence>
<dbReference type="InterPro" id="IPR012338">
    <property type="entry name" value="Beta-lactam/transpept-like"/>
</dbReference>
<dbReference type="Pfam" id="PF00144">
    <property type="entry name" value="Beta-lactamase"/>
    <property type="match status" value="1"/>
</dbReference>
<dbReference type="Proteomes" id="UP001521137">
    <property type="component" value="Unassembled WGS sequence"/>
</dbReference>
<dbReference type="PANTHER" id="PTHR43283:SF7">
    <property type="entry name" value="BETA-LACTAMASE-RELATED DOMAIN-CONTAINING PROTEIN"/>
    <property type="match status" value="1"/>
</dbReference>
<protein>
    <submittedName>
        <fullName evidence="2">Beta-lactamase family protein</fullName>
    </submittedName>
</protein>
<comment type="caution">
    <text evidence="2">The sequence shown here is derived from an EMBL/GenBank/DDBJ whole genome shotgun (WGS) entry which is preliminary data.</text>
</comment>
<dbReference type="EMBL" id="JAKGAS010000005">
    <property type="protein sequence ID" value="MCF2948781.1"/>
    <property type="molecule type" value="Genomic_DNA"/>
</dbReference>
<keyword evidence="3" id="KW-1185">Reference proteome</keyword>
<evidence type="ECO:0000313" key="3">
    <source>
        <dbReference type="Proteomes" id="UP001521137"/>
    </source>
</evidence>
<reference evidence="2 3" key="1">
    <citation type="submission" date="2022-01" db="EMBL/GenBank/DDBJ databases">
        <title>Paraglaciecola sp. G1-23.</title>
        <authorList>
            <person name="Jin M.S."/>
            <person name="Han D.M."/>
            <person name="Kim H.M."/>
            <person name="Jeon C.O."/>
        </authorList>
    </citation>
    <scope>NUCLEOTIDE SEQUENCE [LARGE SCALE GENOMIC DNA]</scope>
    <source>
        <strain evidence="2 3">G1-23</strain>
    </source>
</reference>
<proteinExistence type="predicted"/>
<evidence type="ECO:0000313" key="2">
    <source>
        <dbReference type="EMBL" id="MCF2948781.1"/>
    </source>
</evidence>
<dbReference type="Gene3D" id="3.40.710.10">
    <property type="entry name" value="DD-peptidase/beta-lactamase superfamily"/>
    <property type="match status" value="1"/>
</dbReference>
<sequence>MLKKLSISLVVVLIFIASGLRWLGISVFAIDDALGVSTGLGAKIACSGKFVGGLSEAQIVSDLAGYSPANNLLDIYYHQSSVSTNFLGLSQASATYRKGLGCTLDNAQATFDLNSLTVPSFNSSSLLWPAGETVNSIDTQLQAVVDEIMAADKLAGLDTRALLVVKDGQILAEAYGSGFDQNTPLLGWSMGKSLTAIMLGHAVTTRQIDLNSTQLFTPWKGDQRNQISLKSLLQMSSGLEFDENYIPGTDATRMLFLEPSTSQFALHKPSIYQVGEHFHYSSGTTNILMRYLFDSLGGDPQTLINYFYEQIAQPLGMANTVFEVDAEGIFVGSSYIFSSARDWARMGLLMVNQGVINNQKVLSREWVEAATTPNESLNDGSYGFQFWLNTGGDAARWPDLPEDTYAMLGNRKQRVMIFPTHNTVIVRLGWDSSYPDDKNFSKILAALN</sequence>
<dbReference type="SUPFAM" id="SSF56601">
    <property type="entry name" value="beta-lactamase/transpeptidase-like"/>
    <property type="match status" value="1"/>
</dbReference>
<organism evidence="2 3">
    <name type="scientific">Paraglaciecola algarum</name>
    <dbReference type="NCBI Taxonomy" id="3050085"/>
    <lineage>
        <taxon>Bacteria</taxon>
        <taxon>Pseudomonadati</taxon>
        <taxon>Pseudomonadota</taxon>
        <taxon>Gammaproteobacteria</taxon>
        <taxon>Alteromonadales</taxon>
        <taxon>Alteromonadaceae</taxon>
        <taxon>Paraglaciecola</taxon>
    </lineage>
</organism>
<accession>A0ABS9D765</accession>
<dbReference type="PANTHER" id="PTHR43283">
    <property type="entry name" value="BETA-LACTAMASE-RELATED"/>
    <property type="match status" value="1"/>
</dbReference>
<dbReference type="InterPro" id="IPR050789">
    <property type="entry name" value="Diverse_Enzym_Activities"/>
</dbReference>
<name>A0ABS9D765_9ALTE</name>
<dbReference type="RefSeq" id="WP_235312785.1">
    <property type="nucleotide sequence ID" value="NZ_JAKGAS010000005.1"/>
</dbReference>